<dbReference type="RefSeq" id="WP_110095052.1">
    <property type="nucleotide sequence ID" value="NZ_NKUE01000002.1"/>
</dbReference>
<accession>A0A2S3W1Z7</accession>
<dbReference type="Proteomes" id="UP000237344">
    <property type="component" value="Unassembled WGS sequence"/>
</dbReference>
<feature type="region of interest" description="Disordered" evidence="1">
    <location>
        <begin position="619"/>
        <end position="669"/>
    </location>
</feature>
<dbReference type="EMBL" id="POTC01000014">
    <property type="protein sequence ID" value="POF62924.1"/>
    <property type="molecule type" value="Genomic_DNA"/>
</dbReference>
<dbReference type="OrthoDB" id="2081291at2"/>
<reference evidence="2 3" key="1">
    <citation type="submission" date="2018-01" db="EMBL/GenBank/DDBJ databases">
        <title>Draft Genome Sequence of Komagataeibacter maltaceti LMG 1529, a Vinegar Producing Acetic Acid Bacterium Isolated from Malt Vinegar Brewery Acetifiers.</title>
        <authorList>
            <person name="Zhang Q."/>
            <person name="Hollensteiner J."/>
            <person name="Poehlein A."/>
            <person name="Daniel R."/>
        </authorList>
    </citation>
    <scope>NUCLEOTIDE SEQUENCE [LARGE SCALE GENOMIC DNA]</scope>
    <source>
        <strain evidence="2 3">LMG 1529</strain>
    </source>
</reference>
<organism evidence="2 3">
    <name type="scientific">Novacetimonas maltaceti</name>
    <dbReference type="NCBI Taxonomy" id="1203393"/>
    <lineage>
        <taxon>Bacteria</taxon>
        <taxon>Pseudomonadati</taxon>
        <taxon>Pseudomonadota</taxon>
        <taxon>Alphaproteobacteria</taxon>
        <taxon>Acetobacterales</taxon>
        <taxon>Acetobacteraceae</taxon>
        <taxon>Novacetimonas</taxon>
    </lineage>
</organism>
<dbReference type="SUPFAM" id="SSF52540">
    <property type="entry name" value="P-loop containing nucleoside triphosphate hydrolases"/>
    <property type="match status" value="1"/>
</dbReference>
<keyword evidence="3" id="KW-1185">Reference proteome</keyword>
<evidence type="ECO:0000313" key="2">
    <source>
        <dbReference type="EMBL" id="POF62924.1"/>
    </source>
</evidence>
<dbReference type="AlphaFoldDB" id="A0A2S3W1Z7"/>
<evidence type="ECO:0000313" key="3">
    <source>
        <dbReference type="Proteomes" id="UP000237344"/>
    </source>
</evidence>
<name>A0A2S3W1Z7_9PROT</name>
<protein>
    <submittedName>
        <fullName evidence="2">Uncharacterized protein</fullName>
    </submittedName>
</protein>
<proteinExistence type="predicted"/>
<evidence type="ECO:0000256" key="1">
    <source>
        <dbReference type="SAM" id="MobiDB-lite"/>
    </source>
</evidence>
<feature type="compositionally biased region" description="Low complexity" evidence="1">
    <location>
        <begin position="635"/>
        <end position="656"/>
    </location>
</feature>
<comment type="caution">
    <text evidence="2">The sequence shown here is derived from an EMBL/GenBank/DDBJ whole genome shotgun (WGS) entry which is preliminary data.</text>
</comment>
<gene>
    <name evidence="2" type="ORF">KMAL_14240</name>
</gene>
<sequence>MSTPVSACWEAQDARDMFSTEALEGDDAIFLATHTPIEDFDVAGANGAEFAEQTESAVLETLSAPEREHAFCVVQGEPGSGKSHLIRWLAVNWPRGERDVMLLLRRSDGSLEGALHQLRERLPQQFGSLFQNLGQTHRAGQRGRANIFLGTLTNTLEPGHFEVPLADEGWCREYAPDKLLRLDEVRTRWQGPARILGLMEGSTHQPRNSETASFNLHDIAELAKICAPLERSRVAAPCRELIHQLVRETDRIDREFAENWSADALAKDYKDLFPVSLRFIAALNSRRNDAIQNVLGISAQGLKTLFRRVREALAQQGKRLVLLLEDITSWEGLDDSLIDALVFNAAARGGEEEASVCPLISVVGITPAYYYEHLAANYRQRITHEIRLGKSTGSGLQDVATLRDRQMRRQFVTRYLAAMRAGRDRIDAWLRTVRTDDATCPAPNPCTTCTRRETCFSVFGSNDGIGFFPFTAHALDRFFDALKDNDRGQTWQTPRGILQAILSPNLTQPNMLAAGTYPGPLIESGQAFRSDRCSGMALASRTREIVRNRIEAPVEQSRMCRVLAYWADPERADTTVMGDGLAFAGMSRHLFDAFGLPWIGSESATAAPTSDPLPIIDVPAPDELPVTAPAPAPDSAPASGPAPQAPAMPRRAPSSALATGEKLRPRRTSIPRLEQMRKQIRAWQQTGVMEDISQWNTLVYGEIFSKLNLRQLGYPVKLVTSIITPDMLKVQSRMDGTRDYFVIRPEEWVVKGLEAYIALRQDRDMTSADVSYHLHNLAAMMRHMAQEASQYLDRHIPLPEGGKRWQPVATFAQVLLLRAWLRGTVSPTAPVLAQIRAVLEDEPDPRTDIGTRCAPWQELLNASNTRSGYIRQLLNEMLALPVSEEGAREDQTLVDASVLTGAVARFMENGEFDPFPDPQAMTRRMPDLFRRVCELAKLSDDRLMRINRTETRQLNDRVQALSDMLERDGIVHHLDRMKACITAISDLLPAVIPVRVAEWMEEYARLAPRIEEGAPTQLEELICDVLDGEMPADYPKPVKLGWLARVPSRNLEEFLKVTQSGTDVLRQLYTPAHDCVAEAQGLGSLSAVHAIGHDLKEVAGHG</sequence>
<dbReference type="InterPro" id="IPR027417">
    <property type="entry name" value="P-loop_NTPase"/>
</dbReference>